<keyword evidence="1 3" id="KW-0732">Signal</keyword>
<evidence type="ECO:0000256" key="3">
    <source>
        <dbReference type="SAM" id="SignalP"/>
    </source>
</evidence>
<accession>A0ABR3PST8</accession>
<name>A0ABR3PST8_9TREE</name>
<evidence type="ECO:0000313" key="5">
    <source>
        <dbReference type="Proteomes" id="UP001565368"/>
    </source>
</evidence>
<dbReference type="Proteomes" id="UP001565368">
    <property type="component" value="Unassembled WGS sequence"/>
</dbReference>
<feature type="region of interest" description="Disordered" evidence="2">
    <location>
        <begin position="114"/>
        <end position="189"/>
    </location>
</feature>
<keyword evidence="5" id="KW-1185">Reference proteome</keyword>
<dbReference type="PANTHER" id="PTHR31836">
    <property type="match status" value="1"/>
</dbReference>
<feature type="compositionally biased region" description="Gly residues" evidence="2">
    <location>
        <begin position="117"/>
        <end position="128"/>
    </location>
</feature>
<evidence type="ECO:0000256" key="2">
    <source>
        <dbReference type="SAM" id="MobiDB-lite"/>
    </source>
</evidence>
<evidence type="ECO:0008006" key="6">
    <source>
        <dbReference type="Google" id="ProtNLM"/>
    </source>
</evidence>
<dbReference type="InterPro" id="IPR051477">
    <property type="entry name" value="Expansin_CellWall"/>
</dbReference>
<feature type="signal peptide" evidence="3">
    <location>
        <begin position="1"/>
        <end position="17"/>
    </location>
</feature>
<reference evidence="4 5" key="1">
    <citation type="submission" date="2023-08" db="EMBL/GenBank/DDBJ databases">
        <title>Annotated Genome Sequence of Vanrija albida AlHP1.</title>
        <authorList>
            <person name="Herzog R."/>
        </authorList>
    </citation>
    <scope>NUCLEOTIDE SEQUENCE [LARGE SCALE GENOMIC DNA]</scope>
    <source>
        <strain evidence="4 5">AlHP1</strain>
    </source>
</reference>
<proteinExistence type="predicted"/>
<dbReference type="CDD" id="cd22191">
    <property type="entry name" value="DPBB_RlpA_EXP_N-like"/>
    <property type="match status" value="1"/>
</dbReference>
<evidence type="ECO:0000256" key="1">
    <source>
        <dbReference type="ARBA" id="ARBA00022729"/>
    </source>
</evidence>
<feature type="chain" id="PRO_5046145599" description="RlpA-like protein double-psi beta-barrel domain-containing protein" evidence="3">
    <location>
        <begin position="18"/>
        <end position="261"/>
    </location>
</feature>
<dbReference type="PANTHER" id="PTHR31836:SF28">
    <property type="entry name" value="SRCR DOMAIN-CONTAINING PROTEIN-RELATED"/>
    <property type="match status" value="1"/>
</dbReference>
<dbReference type="Gene3D" id="2.40.40.10">
    <property type="entry name" value="RlpA-like domain"/>
    <property type="match status" value="1"/>
</dbReference>
<organism evidence="4 5">
    <name type="scientific">Vanrija albida</name>
    <dbReference type="NCBI Taxonomy" id="181172"/>
    <lineage>
        <taxon>Eukaryota</taxon>
        <taxon>Fungi</taxon>
        <taxon>Dikarya</taxon>
        <taxon>Basidiomycota</taxon>
        <taxon>Agaricomycotina</taxon>
        <taxon>Tremellomycetes</taxon>
        <taxon>Trichosporonales</taxon>
        <taxon>Trichosporonaceae</taxon>
        <taxon>Vanrija</taxon>
    </lineage>
</organism>
<dbReference type="SUPFAM" id="SSF50685">
    <property type="entry name" value="Barwin-like endoglucanases"/>
    <property type="match status" value="1"/>
</dbReference>
<sequence length="261" mass="25885">MFATLITTLLAAQAVLAAPVNIQKRFSGDATYYEVGLGACGHTNSGTEYVVAMNAAQYAGGSLCGQTVTISANGRSAQATVVDLCPGCAFGALDLSESLFTFFNPTSVGRFTIDWTLGGGGGGGGGGEQKPSPSPEPQPQPTSTYTPPPPESTTSSTPPPPPPSSSTTTTTTDAASSTTTSLVPSSSSSIVSSSTISLNVTSTLNSTAVAAPTVSLNSTTISNTNPDASVINHDGDSSGNLAGVSNLVASLGRLVVLAASS</sequence>
<dbReference type="InterPro" id="IPR036908">
    <property type="entry name" value="RlpA-like_sf"/>
</dbReference>
<feature type="compositionally biased region" description="Low complexity" evidence="2">
    <location>
        <begin position="165"/>
        <end position="189"/>
    </location>
</feature>
<evidence type="ECO:0000313" key="4">
    <source>
        <dbReference type="EMBL" id="KAL1405503.1"/>
    </source>
</evidence>
<feature type="compositionally biased region" description="Pro residues" evidence="2">
    <location>
        <begin position="132"/>
        <end position="164"/>
    </location>
</feature>
<comment type="caution">
    <text evidence="4">The sequence shown here is derived from an EMBL/GenBank/DDBJ whole genome shotgun (WGS) entry which is preliminary data.</text>
</comment>
<dbReference type="RefSeq" id="XP_069205447.1">
    <property type="nucleotide sequence ID" value="XM_069357510.1"/>
</dbReference>
<dbReference type="GeneID" id="95990182"/>
<dbReference type="EMBL" id="JBBXJM010000007">
    <property type="protein sequence ID" value="KAL1405503.1"/>
    <property type="molecule type" value="Genomic_DNA"/>
</dbReference>
<protein>
    <recommendedName>
        <fullName evidence="6">RlpA-like protein double-psi beta-barrel domain-containing protein</fullName>
    </recommendedName>
</protein>
<gene>
    <name evidence="4" type="ORF">Q8F55_009139</name>
</gene>